<dbReference type="Pfam" id="PF09423">
    <property type="entry name" value="PhoD"/>
    <property type="match status" value="1"/>
</dbReference>
<keyword evidence="4" id="KW-1185">Reference proteome</keyword>
<dbReference type="InterPro" id="IPR029052">
    <property type="entry name" value="Metallo-depent_PP-like"/>
</dbReference>
<dbReference type="InterPro" id="IPR052900">
    <property type="entry name" value="Phospholipid_Metab_Enz"/>
</dbReference>
<dbReference type="Proteomes" id="UP000184203">
    <property type="component" value="Unassembled WGS sequence"/>
</dbReference>
<dbReference type="SUPFAM" id="SSF56300">
    <property type="entry name" value="Metallo-dependent phosphatases"/>
    <property type="match status" value="1"/>
</dbReference>
<dbReference type="Gene3D" id="2.60.40.380">
    <property type="entry name" value="Purple acid phosphatase-like, N-terminal"/>
    <property type="match status" value="1"/>
</dbReference>
<evidence type="ECO:0000313" key="4">
    <source>
        <dbReference type="Proteomes" id="UP000184203"/>
    </source>
</evidence>
<proteinExistence type="predicted"/>
<dbReference type="Gene3D" id="3.60.21.70">
    <property type="entry name" value="PhoD-like phosphatase"/>
    <property type="match status" value="1"/>
</dbReference>
<name>A0A1M7A5M1_HALPU</name>
<reference evidence="4" key="1">
    <citation type="submission" date="2016-11" db="EMBL/GenBank/DDBJ databases">
        <authorList>
            <person name="Varghese N."/>
            <person name="Submissions S."/>
        </authorList>
    </citation>
    <scope>NUCLEOTIDE SEQUENCE [LARGE SCALE GENOMIC DNA]</scope>
    <source>
        <strain evidence="4">DX253</strain>
    </source>
</reference>
<dbReference type="PANTHER" id="PTHR43606">
    <property type="entry name" value="PHOSPHATASE, PUTATIVE (AFU_ORTHOLOGUE AFUA_6G08710)-RELATED"/>
    <property type="match status" value="1"/>
</dbReference>
<dbReference type="InterPro" id="IPR018946">
    <property type="entry name" value="PhoD-like_MPP"/>
</dbReference>
<dbReference type="EMBL" id="FRAN01000006">
    <property type="protein sequence ID" value="SHL37896.1"/>
    <property type="molecule type" value="Genomic_DNA"/>
</dbReference>
<dbReference type="PANTHER" id="PTHR43606:SF1">
    <property type="entry name" value="PHOD-LIKE PHOSPHATASE METALLOPHOSPHATASE DOMAIN-CONTAINING PROTEIN"/>
    <property type="match status" value="1"/>
</dbReference>
<protein>
    <submittedName>
        <fullName evidence="3">Alkaline phosphatase D</fullName>
    </submittedName>
</protein>
<organism evidence="3 4">
    <name type="scientific">Haladaptatus paucihalophilus DX253</name>
    <dbReference type="NCBI Taxonomy" id="797209"/>
    <lineage>
        <taxon>Archaea</taxon>
        <taxon>Methanobacteriati</taxon>
        <taxon>Methanobacteriota</taxon>
        <taxon>Stenosarchaea group</taxon>
        <taxon>Halobacteria</taxon>
        <taxon>Halobacteriales</taxon>
        <taxon>Haladaptataceae</taxon>
        <taxon>Haladaptatus</taxon>
    </lineage>
</organism>
<gene>
    <name evidence="3" type="ORF">SAMN05444342_3710</name>
</gene>
<dbReference type="Pfam" id="PF16655">
    <property type="entry name" value="PhoD_N"/>
    <property type="match status" value="1"/>
</dbReference>
<dbReference type="InterPro" id="IPR032093">
    <property type="entry name" value="PhoD_N"/>
</dbReference>
<sequence length="527" mass="59029">MLDNVTRRDAMRTTAAAAFGGAMITESTIAEQPRDTREDLNSTDVIEAPSGAQIGDVVEDRALIWSRASEPARMFLHLSTEQDFSEKRTIRGPTALADSNYTATMDIEGLPRGEEIYYRVTFESLRNPGTRSDPVGGSFRTPPTDRTDIRFVWGGDVAGQGWGIDPDFGGMRTFESMRETDPDFFIHSGDAIYADGPLEERVELDDGSVWQNVVTEAMSDVADTLAEFRGNYRYNLRDDHYRAFVSEVPMIPQWDDHEILNNWYPNEKLPADDPHDVKSVNLLAARGQQAFLDYMPIRPRDDVDDAIYQNFPYGPSLEVFRLDMRSYRGPNTENTQTESGPKTDFLGDTQMSWLKDALSESEATWKIIAADMPIGLVVTDGDKYEAVANADSGIPKGREIEIKELLSFMQSENIRNVVWVTADVHYTAAHHYHPKRASFSEFDPFWEFVSGPLHAGTFGPNELDDTFGPTVVFEKSPPEGEANLPPSDGFQFFGQVDVDGQSDVLTVTLKDMNNDSLYTKELTPVNC</sequence>
<dbReference type="CDD" id="cd07389">
    <property type="entry name" value="MPP_PhoD"/>
    <property type="match status" value="1"/>
</dbReference>
<dbReference type="InterPro" id="IPR038607">
    <property type="entry name" value="PhoD-like_sf"/>
</dbReference>
<evidence type="ECO:0000259" key="1">
    <source>
        <dbReference type="Pfam" id="PF09423"/>
    </source>
</evidence>
<dbReference type="AlphaFoldDB" id="A0A1M7A5M1"/>
<feature type="domain" description="Phospholipase D N-terminal" evidence="2">
    <location>
        <begin position="51"/>
        <end position="141"/>
    </location>
</feature>
<accession>A0A1M7A5M1</accession>
<dbReference type="RefSeq" id="WP_232423916.1">
    <property type="nucleotide sequence ID" value="NZ_AEMG01000018.1"/>
</dbReference>
<evidence type="ECO:0000313" key="3">
    <source>
        <dbReference type="EMBL" id="SHL37896.1"/>
    </source>
</evidence>
<evidence type="ECO:0000259" key="2">
    <source>
        <dbReference type="Pfam" id="PF16655"/>
    </source>
</evidence>
<feature type="domain" description="PhoD-like phosphatase metallophosphatase" evidence="1">
    <location>
        <begin position="152"/>
        <end position="508"/>
    </location>
</feature>